<dbReference type="RefSeq" id="WP_377472700.1">
    <property type="nucleotide sequence ID" value="NZ_JBHLWN010000090.1"/>
</dbReference>
<comment type="caution">
    <text evidence="3">The sequence shown here is derived from an EMBL/GenBank/DDBJ whole genome shotgun (WGS) entry which is preliminary data.</text>
</comment>
<dbReference type="PANTHER" id="PTHR43308">
    <property type="entry name" value="OUTER MEMBRANE PROTEIN ALPHA-RELATED"/>
    <property type="match status" value="1"/>
</dbReference>
<protein>
    <submittedName>
        <fullName evidence="3">S-layer homology domain-containing protein</fullName>
    </submittedName>
</protein>
<feature type="compositionally biased region" description="Gly residues" evidence="1">
    <location>
        <begin position="1"/>
        <end position="40"/>
    </location>
</feature>
<proteinExistence type="predicted"/>
<keyword evidence="4" id="KW-1185">Reference proteome</keyword>
<dbReference type="InterPro" id="IPR001119">
    <property type="entry name" value="SLH_dom"/>
</dbReference>
<evidence type="ECO:0000256" key="1">
    <source>
        <dbReference type="SAM" id="MobiDB-lite"/>
    </source>
</evidence>
<feature type="non-terminal residue" evidence="3">
    <location>
        <position position="1"/>
    </location>
</feature>
<dbReference type="EMBL" id="JBHLWN010000090">
    <property type="protein sequence ID" value="MFC0215257.1"/>
    <property type="molecule type" value="Genomic_DNA"/>
</dbReference>
<dbReference type="PANTHER" id="PTHR43308:SF5">
    <property type="entry name" value="S-LAYER PROTEIN _ PEPTIDOGLYCAN ENDO-BETA-N-ACETYLGLUCOSAMINIDASE"/>
    <property type="match status" value="1"/>
</dbReference>
<gene>
    <name evidence="3" type="ORF">ACFFK0_22960</name>
</gene>
<dbReference type="PROSITE" id="PS51272">
    <property type="entry name" value="SLH"/>
    <property type="match status" value="3"/>
</dbReference>
<name>A0ABV6DRI4_9BACL</name>
<evidence type="ECO:0000313" key="3">
    <source>
        <dbReference type="EMBL" id="MFC0215257.1"/>
    </source>
</evidence>
<organism evidence="3 4">
    <name type="scientific">Paenibacillus chartarius</name>
    <dbReference type="NCBI Taxonomy" id="747481"/>
    <lineage>
        <taxon>Bacteria</taxon>
        <taxon>Bacillati</taxon>
        <taxon>Bacillota</taxon>
        <taxon>Bacilli</taxon>
        <taxon>Bacillales</taxon>
        <taxon>Paenibacillaceae</taxon>
        <taxon>Paenibacillus</taxon>
    </lineage>
</organism>
<accession>A0ABV6DRI4</accession>
<dbReference type="Proteomes" id="UP001589776">
    <property type="component" value="Unassembled WGS sequence"/>
</dbReference>
<feature type="domain" description="SLH" evidence="2">
    <location>
        <begin position="256"/>
        <end position="316"/>
    </location>
</feature>
<evidence type="ECO:0000313" key="4">
    <source>
        <dbReference type="Proteomes" id="UP001589776"/>
    </source>
</evidence>
<dbReference type="InterPro" id="IPR051465">
    <property type="entry name" value="Cell_Envelope_Struct_Comp"/>
</dbReference>
<feature type="domain" description="SLH" evidence="2">
    <location>
        <begin position="317"/>
        <end position="380"/>
    </location>
</feature>
<sequence length="448" mass="46175">DGGGTTTGDGTDGGGTTTGDSTDGGGTTTGDSTDGGGTTTGDGSTSSQSPGSEPAPAAPTPENDFIDSAKMDELISTQLSHDSKIVVEAKTTGDTAQTIVNAAAFGKISAAAKDAALVIQSGLSTVSVSADSMKKQLEELSIAPGQAKIAVIVTKSAAAVEAIAKNGVHLLTTPVTVEVQVTTEDGRKLSVQPALKNSLVLPETAAGISTKHLAGVVIDPVTNEMFPVPVTFTDEGGKRMANLPNRGNLAYAVVENDKSFKDVPASHYAKESIDVLASKLIVTGESSDLFVPDRNVSRAEYATLLTRALGIVPQAEADSAFPDVAADNVHARAIAAAAMAGLINGYTDGTFRPNEEITRQEMVQMIFNAMRANGYAQEIKSEEKPQWLAAFGDRSQIPDWASDAAAAAVKAGIIQGVAANEFAPSYHADRAQGAAVVLRMMQTLQIVE</sequence>
<evidence type="ECO:0000259" key="2">
    <source>
        <dbReference type="PROSITE" id="PS51272"/>
    </source>
</evidence>
<reference evidence="3 4" key="1">
    <citation type="submission" date="2024-09" db="EMBL/GenBank/DDBJ databases">
        <authorList>
            <person name="Sun Q."/>
            <person name="Mori K."/>
        </authorList>
    </citation>
    <scope>NUCLEOTIDE SEQUENCE [LARGE SCALE GENOMIC DNA]</scope>
    <source>
        <strain evidence="3 4">CCM 7759</strain>
    </source>
</reference>
<dbReference type="Pfam" id="PF00395">
    <property type="entry name" value="SLH"/>
    <property type="match status" value="3"/>
</dbReference>
<feature type="domain" description="SLH" evidence="2">
    <location>
        <begin position="388"/>
        <end position="448"/>
    </location>
</feature>
<feature type="region of interest" description="Disordered" evidence="1">
    <location>
        <begin position="1"/>
        <end position="65"/>
    </location>
</feature>